<sequence length="401" mass="45861">MALFHSNKDYRQGSLMHNILKYCSEVSRQAMNIMKRPAEEDVYPQASKRQKLNLITAEEEIRSGDNRWSRDKVITTYFDQIESEWERTKESDGVSLTVINATPMFMQNAIIQREIMKFTKDLRQKFEVNDFEVDGGDAEYSGNFILLMNPHRRIHNGDLYRMFNTLKRDGPTIGLCIINQSVIDEDVTQPPIPHGINFHSLSLERDYSYSNTGMARRKRHLVDIACQTDTNAIEEEPNVLSKFMQEDVIKPGFVNDEIDLDKIEKIENEAALDEQETALVMSDVKAVEVNDLRIGPDNEKKVIELDVVGTVEQEEIEQDIKSIFTDRWVAPTFNEDGEDMTWLNSPPANNLDDIQDPPTTVFGAADDKIDLSTLIQPDSPPDLMALLNKTPSPMLVEEEED</sequence>
<proteinExistence type="predicted"/>
<name>A0AA48P969_9VIRU</name>
<reference evidence="1" key="2">
    <citation type="submission" date="2023-01" db="EMBL/GenBank/DDBJ databases">
        <authorList>
            <person name="Rosani U."/>
            <person name="Delmont T.O."/>
            <person name="Gaia M."/>
            <person name="Krupovic M."/>
        </authorList>
    </citation>
    <scope>NUCLEOTIDE SEQUENCE</scope>
    <source>
        <strain evidence="1">MalacoHV1/China/2018</strain>
    </source>
</reference>
<organism evidence="1">
    <name type="scientific">Malaco herpesvirus 1</name>
    <dbReference type="NCBI Taxonomy" id="3031797"/>
    <lineage>
        <taxon>Viruses</taxon>
        <taxon>Duplodnaviria</taxon>
        <taxon>Heunggongvirae</taxon>
        <taxon>Peploviricota</taxon>
        <taxon>Herviviricetes</taxon>
        <taxon>Herpesvirales</taxon>
        <taxon>Malacoherpesviridae</taxon>
    </lineage>
</organism>
<accession>A0AA48P969</accession>
<protein>
    <submittedName>
        <fullName evidence="1">ORF120</fullName>
    </submittedName>
</protein>
<evidence type="ECO:0000313" key="1">
    <source>
        <dbReference type="EMBL" id="DBA11821.1"/>
    </source>
</evidence>
<reference evidence="1" key="1">
    <citation type="journal article" date="2023" name="Front. Mar. Sci.">
        <title>Tracing the invertebrate herpesviruses in the global sequence datasets.</title>
        <authorList>
            <person name="Rosani U."/>
            <person name="Gaia M."/>
            <person name="Delmont T.O."/>
            <person name="Krupovic M."/>
        </authorList>
    </citation>
    <scope>NUCLEOTIDE SEQUENCE</scope>
    <source>
        <strain evidence="1">MalacoHV1/China/2018</strain>
    </source>
</reference>
<dbReference type="EMBL" id="BK063096">
    <property type="protein sequence ID" value="DBA11821.1"/>
    <property type="molecule type" value="Genomic_DNA"/>
</dbReference>